<keyword evidence="2" id="KW-1185">Reference proteome</keyword>
<name>A0ACB5UAK9_AMBMO</name>
<dbReference type="Proteomes" id="UP001165064">
    <property type="component" value="Unassembled WGS sequence"/>
</dbReference>
<protein>
    <submittedName>
        <fullName evidence="1">Unnamed protein product</fullName>
    </submittedName>
</protein>
<reference evidence="1" key="1">
    <citation type="submission" date="2023-04" db="EMBL/GenBank/DDBJ databases">
        <title>Ambrosiozyma monospora NBRC 10751.</title>
        <authorList>
            <person name="Ichikawa N."/>
            <person name="Sato H."/>
            <person name="Tonouchi N."/>
        </authorList>
    </citation>
    <scope>NUCLEOTIDE SEQUENCE</scope>
    <source>
        <strain evidence="1">NBRC 10751</strain>
    </source>
</reference>
<dbReference type="EMBL" id="BSXS01014463">
    <property type="protein sequence ID" value="GMF05518.1"/>
    <property type="molecule type" value="Genomic_DNA"/>
</dbReference>
<accession>A0ACB5UAK9</accession>
<gene>
    <name evidence="1" type="ORF">Amon02_001236400</name>
</gene>
<organism evidence="1 2">
    <name type="scientific">Ambrosiozyma monospora</name>
    <name type="common">Yeast</name>
    <name type="synonym">Endomycopsis monosporus</name>
    <dbReference type="NCBI Taxonomy" id="43982"/>
    <lineage>
        <taxon>Eukaryota</taxon>
        <taxon>Fungi</taxon>
        <taxon>Dikarya</taxon>
        <taxon>Ascomycota</taxon>
        <taxon>Saccharomycotina</taxon>
        <taxon>Pichiomycetes</taxon>
        <taxon>Pichiales</taxon>
        <taxon>Pichiaceae</taxon>
        <taxon>Ambrosiozyma</taxon>
    </lineage>
</organism>
<evidence type="ECO:0000313" key="1">
    <source>
        <dbReference type="EMBL" id="GMF05518.1"/>
    </source>
</evidence>
<proteinExistence type="predicted"/>
<comment type="caution">
    <text evidence="1">The sequence shown here is derived from an EMBL/GenBank/DDBJ whole genome shotgun (WGS) entry which is preliminary data.</text>
</comment>
<sequence length="222" mass="24179">MVVTGSPSDDGIDDNDFLGSVVRASENNELLDDLDNDSFDGLQLDFKNDLSIFGNYAADFNWGVDTDMDTQPIVPGTRDTATPPPTRLREQANGNASNNNSPAPSRTDTIYYSAPGTPIQGKQLPSPIAANSNSTSTSFQSKNNSNPGLLTPLPSQSSIPSLLQKSDSWYVKLFMITIRLPQSLKISSFNVLKRSITVLVMEQVVVLQVVMEMVMRVMICSL</sequence>
<evidence type="ECO:0000313" key="2">
    <source>
        <dbReference type="Proteomes" id="UP001165064"/>
    </source>
</evidence>